<evidence type="ECO:0000256" key="3">
    <source>
        <dbReference type="ARBA" id="ARBA00023235"/>
    </source>
</evidence>
<reference evidence="7" key="1">
    <citation type="submission" date="2022-10" db="EMBL/GenBank/DDBJ databases">
        <title>Catenovulum adriacola sp. nov. isolated in the Harbour of Susak.</title>
        <authorList>
            <person name="Schoch T."/>
            <person name="Reich S.J."/>
            <person name="Stoeferle S."/>
            <person name="Flaiz M."/>
            <person name="Kazda M."/>
            <person name="Riedel C.U."/>
            <person name="Duerre P."/>
        </authorList>
    </citation>
    <scope>NUCLEOTIDE SEQUENCE</scope>
    <source>
        <strain evidence="7">TS8</strain>
    </source>
</reference>
<keyword evidence="3 4" id="KW-0413">Isomerase</keyword>
<sequence>MKFALGIEYDGARYSGWQRQQNVPSVQQALEEALSKVVNKTIVVTCAGRTDSGVHATAQVVHFTTDVQREIKALTLGVNANLPKDIAVKWAQIVDDSFDARYSATARRYRYVIYNNPLKSAILPQGITHCYHDLDATKMHQAAQALVGEKDFTSFRAAHCQSNTPFRNIHQVSVTRIGEYIVIDITANAFLHHMVRNIAGSLMEIGKGEQAVNWISELLIAKDRTLAAATAKPNGLYLVRVFYPDSLNIPVVPMGPVFLPEQIEPLNIEKIDKQCEVSN</sequence>
<comment type="similarity">
    <text evidence="1 4 5">Belongs to the tRNA pseudouridine synthase TruA family.</text>
</comment>
<comment type="subunit">
    <text evidence="4">Homodimer.</text>
</comment>
<evidence type="ECO:0000256" key="5">
    <source>
        <dbReference type="RuleBase" id="RU003792"/>
    </source>
</evidence>
<feature type="domain" description="Pseudouridine synthase I TruA alpha/beta" evidence="6">
    <location>
        <begin position="142"/>
        <end position="244"/>
    </location>
</feature>
<dbReference type="PIRSF" id="PIRSF001430">
    <property type="entry name" value="tRNA_psdUrid_synth"/>
    <property type="match status" value="1"/>
</dbReference>
<dbReference type="EC" id="5.4.99.12" evidence="4"/>
<dbReference type="InterPro" id="IPR020094">
    <property type="entry name" value="TruA/RsuA/RluB/E/F_N"/>
</dbReference>
<dbReference type="Gene3D" id="3.30.70.660">
    <property type="entry name" value="Pseudouridine synthase I, catalytic domain, C-terminal subdomain"/>
    <property type="match status" value="1"/>
</dbReference>
<proteinExistence type="inferred from homology"/>
<dbReference type="SUPFAM" id="SSF55120">
    <property type="entry name" value="Pseudouridine synthase"/>
    <property type="match status" value="1"/>
</dbReference>
<dbReference type="InterPro" id="IPR020103">
    <property type="entry name" value="PsdUridine_synth_cat_dom_sf"/>
</dbReference>
<organism evidence="7 8">
    <name type="scientific">Catenovulum adriaticum</name>
    <dbReference type="NCBI Taxonomy" id="2984846"/>
    <lineage>
        <taxon>Bacteria</taxon>
        <taxon>Pseudomonadati</taxon>
        <taxon>Pseudomonadota</taxon>
        <taxon>Gammaproteobacteria</taxon>
        <taxon>Alteromonadales</taxon>
        <taxon>Alteromonadaceae</taxon>
        <taxon>Catenovulum</taxon>
    </lineage>
</organism>
<accession>A0ABY7AHW9</accession>
<dbReference type="RefSeq" id="WP_268073390.1">
    <property type="nucleotide sequence ID" value="NZ_CP109965.1"/>
</dbReference>
<comment type="catalytic activity">
    <reaction evidence="4 5">
        <text>uridine(38/39/40) in tRNA = pseudouridine(38/39/40) in tRNA</text>
        <dbReference type="Rhea" id="RHEA:22376"/>
        <dbReference type="Rhea" id="RHEA-COMP:10085"/>
        <dbReference type="Rhea" id="RHEA-COMP:10087"/>
        <dbReference type="ChEBI" id="CHEBI:65314"/>
        <dbReference type="ChEBI" id="CHEBI:65315"/>
        <dbReference type="EC" id="5.4.99.12"/>
    </reaction>
</comment>
<keyword evidence="2 4" id="KW-0819">tRNA processing</keyword>
<comment type="function">
    <text evidence="4">Formation of pseudouridine at positions 38, 39 and 40 in the anticodon stem and loop of transfer RNAs.</text>
</comment>
<protein>
    <recommendedName>
        <fullName evidence="4">tRNA pseudouridine synthase A</fullName>
        <ecNumber evidence="4">5.4.99.12</ecNumber>
    </recommendedName>
    <alternativeName>
        <fullName evidence="4">tRNA pseudouridine(38-40) synthase</fullName>
    </alternativeName>
    <alternativeName>
        <fullName evidence="4">tRNA pseudouridylate synthase I</fullName>
    </alternativeName>
    <alternativeName>
        <fullName evidence="4">tRNA-uridine isomerase I</fullName>
    </alternativeName>
</protein>
<dbReference type="HAMAP" id="MF_00171">
    <property type="entry name" value="TruA"/>
    <property type="match status" value="1"/>
</dbReference>
<evidence type="ECO:0000259" key="6">
    <source>
        <dbReference type="Pfam" id="PF01416"/>
    </source>
</evidence>
<dbReference type="NCBIfam" id="TIGR00071">
    <property type="entry name" value="hisT_truA"/>
    <property type="match status" value="1"/>
</dbReference>
<dbReference type="InterPro" id="IPR001406">
    <property type="entry name" value="PsdUridine_synth_TruA"/>
</dbReference>
<evidence type="ECO:0000313" key="7">
    <source>
        <dbReference type="EMBL" id="WAJ69198.1"/>
    </source>
</evidence>
<feature type="binding site" evidence="4">
    <location>
        <position position="109"/>
    </location>
    <ligand>
        <name>substrate</name>
    </ligand>
</feature>
<dbReference type="Pfam" id="PF01416">
    <property type="entry name" value="PseudoU_synth_1"/>
    <property type="match status" value="2"/>
</dbReference>
<evidence type="ECO:0000256" key="1">
    <source>
        <dbReference type="ARBA" id="ARBA00009375"/>
    </source>
</evidence>
<comment type="caution">
    <text evidence="4">Lacks conserved residue(s) required for the propagation of feature annotation.</text>
</comment>
<feature type="active site" description="Nucleophile" evidence="4">
    <location>
        <position position="51"/>
    </location>
</feature>
<dbReference type="InterPro" id="IPR020097">
    <property type="entry name" value="PsdUridine_synth_TruA_a/b_dom"/>
</dbReference>
<name>A0ABY7AHW9_9ALTE</name>
<keyword evidence="8" id="KW-1185">Reference proteome</keyword>
<dbReference type="GO" id="GO:0160147">
    <property type="term" value="F:tRNA pseudouridine(38-40) synthase activity"/>
    <property type="evidence" value="ECO:0007669"/>
    <property type="project" value="UniProtKB-EC"/>
</dbReference>
<evidence type="ECO:0000256" key="2">
    <source>
        <dbReference type="ARBA" id="ARBA00022694"/>
    </source>
</evidence>
<dbReference type="PANTHER" id="PTHR11142:SF0">
    <property type="entry name" value="TRNA PSEUDOURIDINE SYNTHASE-LIKE 1"/>
    <property type="match status" value="1"/>
</dbReference>
<dbReference type="InterPro" id="IPR020095">
    <property type="entry name" value="PsdUridine_synth_TruA_C"/>
</dbReference>
<gene>
    <name evidence="4 7" type="primary">truA</name>
    <name evidence="7" type="ORF">OLW01_08360</name>
</gene>
<feature type="domain" description="Pseudouridine synthase I TruA alpha/beta" evidence="6">
    <location>
        <begin position="8"/>
        <end position="103"/>
    </location>
</feature>
<dbReference type="CDD" id="cd02570">
    <property type="entry name" value="PseudoU_synth_EcTruA"/>
    <property type="match status" value="1"/>
</dbReference>
<evidence type="ECO:0000256" key="4">
    <source>
        <dbReference type="HAMAP-Rule" id="MF_00171"/>
    </source>
</evidence>
<dbReference type="PANTHER" id="PTHR11142">
    <property type="entry name" value="PSEUDOURIDYLATE SYNTHASE"/>
    <property type="match status" value="1"/>
</dbReference>
<dbReference type="Gene3D" id="3.30.70.580">
    <property type="entry name" value="Pseudouridine synthase I, catalytic domain, N-terminal subdomain"/>
    <property type="match status" value="1"/>
</dbReference>
<dbReference type="Proteomes" id="UP001163726">
    <property type="component" value="Chromosome"/>
</dbReference>
<dbReference type="EMBL" id="CP109965">
    <property type="protein sequence ID" value="WAJ69198.1"/>
    <property type="molecule type" value="Genomic_DNA"/>
</dbReference>
<evidence type="ECO:0000313" key="8">
    <source>
        <dbReference type="Proteomes" id="UP001163726"/>
    </source>
</evidence>